<keyword evidence="1" id="KW-0472">Membrane</keyword>
<dbReference type="EMBL" id="JBEPLW010000013">
    <property type="protein sequence ID" value="MET3575924.1"/>
    <property type="molecule type" value="Genomic_DNA"/>
</dbReference>
<organism evidence="2 3">
    <name type="scientific">Bhargavaea ullalensis</name>
    <dbReference type="NCBI Taxonomy" id="1265685"/>
    <lineage>
        <taxon>Bacteria</taxon>
        <taxon>Bacillati</taxon>
        <taxon>Bacillota</taxon>
        <taxon>Bacilli</taxon>
        <taxon>Bacillales</taxon>
        <taxon>Caryophanaceae</taxon>
        <taxon>Bhargavaea</taxon>
    </lineage>
</organism>
<evidence type="ECO:0000256" key="1">
    <source>
        <dbReference type="SAM" id="Phobius"/>
    </source>
</evidence>
<dbReference type="RefSeq" id="WP_354197509.1">
    <property type="nucleotide sequence ID" value="NZ_JBEPLW010000013.1"/>
</dbReference>
<accession>A0ABV2GCA9</accession>
<proteinExistence type="predicted"/>
<comment type="caution">
    <text evidence="2">The sequence shown here is derived from an EMBL/GenBank/DDBJ whole genome shotgun (WGS) entry which is preliminary data.</text>
</comment>
<evidence type="ECO:0008006" key="4">
    <source>
        <dbReference type="Google" id="ProtNLM"/>
    </source>
</evidence>
<dbReference type="Proteomes" id="UP001549099">
    <property type="component" value="Unassembled WGS sequence"/>
</dbReference>
<evidence type="ECO:0000313" key="2">
    <source>
        <dbReference type="EMBL" id="MET3575924.1"/>
    </source>
</evidence>
<gene>
    <name evidence="2" type="ORF">ABID49_001830</name>
</gene>
<keyword evidence="3" id="KW-1185">Reference proteome</keyword>
<reference evidence="2 3" key="1">
    <citation type="submission" date="2024-06" db="EMBL/GenBank/DDBJ databases">
        <title>Genomic Encyclopedia of Type Strains, Phase IV (KMG-IV): sequencing the most valuable type-strain genomes for metagenomic binning, comparative biology and taxonomic classification.</title>
        <authorList>
            <person name="Goeker M."/>
        </authorList>
    </citation>
    <scope>NUCLEOTIDE SEQUENCE [LARGE SCALE GENOMIC DNA]</scope>
    <source>
        <strain evidence="2 3">DSM 26128</strain>
    </source>
</reference>
<sequence>MTAFRKLIAFLNRIKEFDVWGDKKNLSEEERAYLDKWPKQNPFGLIGLVLGGAAFAFGPQFGWIPVAALVFCILTLFTFDKKTEDNIWPFYLGITLSLIGLYMFIAGEVHQLVL</sequence>
<keyword evidence="1" id="KW-0812">Transmembrane</keyword>
<keyword evidence="1" id="KW-1133">Transmembrane helix</keyword>
<feature type="transmembrane region" description="Helical" evidence="1">
    <location>
        <begin position="41"/>
        <end position="57"/>
    </location>
</feature>
<name>A0ABV2GCA9_9BACL</name>
<protein>
    <recommendedName>
        <fullName evidence="4">Cell division protein FtsK</fullName>
    </recommendedName>
</protein>
<feature type="transmembrane region" description="Helical" evidence="1">
    <location>
        <begin position="86"/>
        <end position="105"/>
    </location>
</feature>
<evidence type="ECO:0000313" key="3">
    <source>
        <dbReference type="Proteomes" id="UP001549099"/>
    </source>
</evidence>